<dbReference type="Gene3D" id="2.40.50.140">
    <property type="entry name" value="Nucleic acid-binding proteins"/>
    <property type="match status" value="1"/>
</dbReference>
<evidence type="ECO:0000256" key="3">
    <source>
        <dbReference type="ARBA" id="ARBA00022691"/>
    </source>
</evidence>
<dbReference type="SUPFAM" id="SSF50249">
    <property type="entry name" value="Nucleic acid-binding proteins"/>
    <property type="match status" value="1"/>
</dbReference>
<keyword evidence="2 4" id="KW-0808">Transferase</keyword>
<sequence length="439" mass="49857">MKKNDILTGTCVDYTHDGLGIVKIDGFAFFIREVIVGETIKLKVLKLKKNYGYGKLIEVIEVSKNRTTPFCEYYGKCGGCQLQHMDMDEQSRFKQQIVANNMSHIGKLNIEVNHVLNGDQLAYRNKAQFPLTDEPAFAMGFYRLHSNDIISINRCPIQSDKINQLYQYLKSGLSSQSFSKSLRHILIKHAFATNQLMLVFIANKDNRSELKNYITQLTKDMDIESIILNINRRNDNVILGSEEYLLHGHSVIQDRLDDMKFNIAAKSFYQVNPKQTEVLYGKALEYAKISKNDTVIDLYCGVGTITLFLAKHAKQVIGIEIIEDAIKNAKESAKLNNIENVEFVCSDAGTYANTLQKEGKHPEVVVVDPPRKGCDDVTIMSIVRMEPDRVVYVSCNPATLARDIKKFEQNNYKCSIVQPVDMFPNTYHVETVALLKKAF</sequence>
<dbReference type="InterPro" id="IPR030390">
    <property type="entry name" value="MeTrfase_TrmA_AS"/>
</dbReference>
<dbReference type="InterPro" id="IPR029063">
    <property type="entry name" value="SAM-dependent_MTases_sf"/>
</dbReference>
<dbReference type="EMBL" id="JAUSUR010000008">
    <property type="protein sequence ID" value="MDQ0362800.1"/>
    <property type="molecule type" value="Genomic_DNA"/>
</dbReference>
<evidence type="ECO:0000313" key="8">
    <source>
        <dbReference type="Proteomes" id="UP001230220"/>
    </source>
</evidence>
<dbReference type="NCBIfam" id="TIGR00479">
    <property type="entry name" value="rumA"/>
    <property type="match status" value="1"/>
</dbReference>
<evidence type="ECO:0000256" key="2">
    <source>
        <dbReference type="ARBA" id="ARBA00022679"/>
    </source>
</evidence>
<dbReference type="PROSITE" id="PS51687">
    <property type="entry name" value="SAM_MT_RNA_M5U"/>
    <property type="match status" value="1"/>
</dbReference>
<protein>
    <submittedName>
        <fullName evidence="7">23S rRNA (Uracil1939-C5)-methyltransferase</fullName>
        <ecNumber evidence="7">2.1.1.190</ecNumber>
    </submittedName>
</protein>
<keyword evidence="1 4" id="KW-0489">Methyltransferase</keyword>
<keyword evidence="8" id="KW-1185">Reference proteome</keyword>
<evidence type="ECO:0000256" key="5">
    <source>
        <dbReference type="PROSITE-ProRule" id="PRU10015"/>
    </source>
</evidence>
<dbReference type="RefSeq" id="WP_307410838.1">
    <property type="nucleotide sequence ID" value="NZ_JAUSUR010000008.1"/>
</dbReference>
<dbReference type="PROSITE" id="PS01230">
    <property type="entry name" value="TRMA_1"/>
    <property type="match status" value="1"/>
</dbReference>
<dbReference type="EC" id="2.1.1.190" evidence="7"/>
<dbReference type="PANTHER" id="PTHR11061">
    <property type="entry name" value="RNA M5U METHYLTRANSFERASE"/>
    <property type="match status" value="1"/>
</dbReference>
<feature type="active site" description="Nucleophile" evidence="4">
    <location>
        <position position="395"/>
    </location>
</feature>
<feature type="active site" evidence="5">
    <location>
        <position position="395"/>
    </location>
</feature>
<dbReference type="GO" id="GO:0008168">
    <property type="term" value="F:methyltransferase activity"/>
    <property type="evidence" value="ECO:0007669"/>
    <property type="project" value="UniProtKB-KW"/>
</dbReference>
<gene>
    <name evidence="7" type="ORF">J2S15_003561</name>
</gene>
<dbReference type="Proteomes" id="UP001230220">
    <property type="component" value="Unassembled WGS sequence"/>
</dbReference>
<evidence type="ECO:0000259" key="6">
    <source>
        <dbReference type="PROSITE" id="PS50926"/>
    </source>
</evidence>
<keyword evidence="3 4" id="KW-0949">S-adenosyl-L-methionine</keyword>
<proteinExistence type="inferred from homology"/>
<dbReference type="InterPro" id="IPR002792">
    <property type="entry name" value="TRAM_dom"/>
</dbReference>
<feature type="binding site" evidence="4">
    <location>
        <position position="320"/>
    </location>
    <ligand>
        <name>S-adenosyl-L-methionine</name>
        <dbReference type="ChEBI" id="CHEBI:59789"/>
    </ligand>
</feature>
<evidence type="ECO:0000313" key="7">
    <source>
        <dbReference type="EMBL" id="MDQ0362800.1"/>
    </source>
</evidence>
<dbReference type="SUPFAM" id="SSF53335">
    <property type="entry name" value="S-adenosyl-L-methionine-dependent methyltransferases"/>
    <property type="match status" value="1"/>
</dbReference>
<dbReference type="Gene3D" id="2.40.50.1070">
    <property type="match status" value="1"/>
</dbReference>
<dbReference type="Gene3D" id="3.40.50.150">
    <property type="entry name" value="Vaccinia Virus protein VP39"/>
    <property type="match status" value="1"/>
</dbReference>
<evidence type="ECO:0000256" key="1">
    <source>
        <dbReference type="ARBA" id="ARBA00022603"/>
    </source>
</evidence>
<feature type="binding site" evidence="4">
    <location>
        <position position="299"/>
    </location>
    <ligand>
        <name>S-adenosyl-L-methionine</name>
        <dbReference type="ChEBI" id="CHEBI:59789"/>
    </ligand>
</feature>
<accession>A0ABU0E7F8</accession>
<dbReference type="InterPro" id="IPR010280">
    <property type="entry name" value="U5_MeTrfase_fam"/>
</dbReference>
<dbReference type="GO" id="GO:0032259">
    <property type="term" value="P:methylation"/>
    <property type="evidence" value="ECO:0007669"/>
    <property type="project" value="UniProtKB-KW"/>
</dbReference>
<comment type="caution">
    <text evidence="7">The sequence shown here is derived from an EMBL/GenBank/DDBJ whole genome shotgun (WGS) entry which is preliminary data.</text>
</comment>
<comment type="similarity">
    <text evidence="4">Belongs to the class I-like SAM-binding methyltransferase superfamily. RNA M5U methyltransferase family.</text>
</comment>
<dbReference type="Pfam" id="PF05958">
    <property type="entry name" value="tRNA_U5-meth_tr"/>
    <property type="match status" value="1"/>
</dbReference>
<name>A0ABU0E7F8_9FIRM</name>
<evidence type="ECO:0000256" key="4">
    <source>
        <dbReference type="PROSITE-ProRule" id="PRU01024"/>
    </source>
</evidence>
<dbReference type="InterPro" id="IPR012340">
    <property type="entry name" value="NA-bd_OB-fold"/>
</dbReference>
<feature type="binding site" evidence="4">
    <location>
        <position position="270"/>
    </location>
    <ligand>
        <name>S-adenosyl-L-methionine</name>
        <dbReference type="ChEBI" id="CHEBI:59789"/>
    </ligand>
</feature>
<organism evidence="7 8">
    <name type="scientific">Breznakia pachnodae</name>
    <dbReference type="NCBI Taxonomy" id="265178"/>
    <lineage>
        <taxon>Bacteria</taxon>
        <taxon>Bacillati</taxon>
        <taxon>Bacillota</taxon>
        <taxon>Erysipelotrichia</taxon>
        <taxon>Erysipelotrichales</taxon>
        <taxon>Erysipelotrichaceae</taxon>
        <taxon>Breznakia</taxon>
    </lineage>
</organism>
<feature type="binding site" evidence="4">
    <location>
        <position position="368"/>
    </location>
    <ligand>
        <name>S-adenosyl-L-methionine</name>
        <dbReference type="ChEBI" id="CHEBI:59789"/>
    </ligand>
</feature>
<reference evidence="7 8" key="1">
    <citation type="submission" date="2023-07" db="EMBL/GenBank/DDBJ databases">
        <title>Genomic Encyclopedia of Type Strains, Phase IV (KMG-IV): sequencing the most valuable type-strain genomes for metagenomic binning, comparative biology and taxonomic classification.</title>
        <authorList>
            <person name="Goeker M."/>
        </authorList>
    </citation>
    <scope>NUCLEOTIDE SEQUENCE [LARGE SCALE GENOMIC DNA]</scope>
    <source>
        <strain evidence="7 8">DSM 16784</strain>
    </source>
</reference>
<dbReference type="PROSITE" id="PS50926">
    <property type="entry name" value="TRAM"/>
    <property type="match status" value="1"/>
</dbReference>
<dbReference type="PANTHER" id="PTHR11061:SF30">
    <property type="entry name" value="TRNA (URACIL(54)-C(5))-METHYLTRANSFERASE"/>
    <property type="match status" value="1"/>
</dbReference>
<dbReference type="CDD" id="cd02440">
    <property type="entry name" value="AdoMet_MTases"/>
    <property type="match status" value="1"/>
</dbReference>
<feature type="domain" description="TRAM" evidence="6">
    <location>
        <begin position="1"/>
        <end position="58"/>
    </location>
</feature>